<protein>
    <submittedName>
        <fullName evidence="4">Uncharacterized protein LOC113206992 isoform X1</fullName>
    </submittedName>
</protein>
<evidence type="ECO:0000256" key="1">
    <source>
        <dbReference type="ARBA" id="ARBA00022729"/>
    </source>
</evidence>
<accession>A0A6J1SD47</accession>
<keyword evidence="1 2" id="KW-0732">Signal</keyword>
<sequence>MEVSLLIVALLSSGPCYGEMLAGPYSIIPERAEACPEGILDLPFPIDFHLTRDRHNQNIWFVYANMSSFATLNDEKEAHLAFASWSSRGGWKENALTMKFKRPCTQCKQYLPGVWSGVMSVLESSTKATDCPFPPGIYTINNVSSASIAPPKAVPVFFYGKWRVDIKAVDAKAGRVCACFRVFAQTVPRTVSKTS</sequence>
<dbReference type="AlphaFoldDB" id="A0A6J1SD47"/>
<keyword evidence="3" id="KW-1185">Reference proteome</keyword>
<name>A0A6J1SD47_FRAOC</name>
<dbReference type="InterPro" id="IPR036846">
    <property type="entry name" value="GM2-AP_sf"/>
</dbReference>
<feature type="chain" id="PRO_5026733463" evidence="2">
    <location>
        <begin position="19"/>
        <end position="195"/>
    </location>
</feature>
<dbReference type="Proteomes" id="UP000504606">
    <property type="component" value="Unplaced"/>
</dbReference>
<evidence type="ECO:0000256" key="2">
    <source>
        <dbReference type="SAM" id="SignalP"/>
    </source>
</evidence>
<organism evidence="3 4">
    <name type="scientific">Frankliniella occidentalis</name>
    <name type="common">Western flower thrips</name>
    <name type="synonym">Euthrips occidentalis</name>
    <dbReference type="NCBI Taxonomy" id="133901"/>
    <lineage>
        <taxon>Eukaryota</taxon>
        <taxon>Metazoa</taxon>
        <taxon>Ecdysozoa</taxon>
        <taxon>Arthropoda</taxon>
        <taxon>Hexapoda</taxon>
        <taxon>Insecta</taxon>
        <taxon>Pterygota</taxon>
        <taxon>Neoptera</taxon>
        <taxon>Paraneoptera</taxon>
        <taxon>Thysanoptera</taxon>
        <taxon>Terebrantia</taxon>
        <taxon>Thripoidea</taxon>
        <taxon>Thripidae</taxon>
        <taxon>Frankliniella</taxon>
    </lineage>
</organism>
<proteinExistence type="predicted"/>
<reference evidence="4" key="1">
    <citation type="submission" date="2025-08" db="UniProtKB">
        <authorList>
            <consortium name="RefSeq"/>
        </authorList>
    </citation>
    <scope>IDENTIFICATION</scope>
    <source>
        <tissue evidence="4">Whole organism</tissue>
    </source>
</reference>
<dbReference type="OrthoDB" id="6621129at2759"/>
<dbReference type="KEGG" id="foc:113206992"/>
<dbReference type="RefSeq" id="XP_026279104.1">
    <property type="nucleotide sequence ID" value="XM_026423319.2"/>
</dbReference>
<evidence type="ECO:0000313" key="4">
    <source>
        <dbReference type="RefSeq" id="XP_026279104.1"/>
    </source>
</evidence>
<dbReference type="GeneID" id="113206992"/>
<dbReference type="Gene3D" id="2.70.220.10">
    <property type="entry name" value="Ganglioside GM2 activator"/>
    <property type="match status" value="1"/>
</dbReference>
<evidence type="ECO:0000313" key="3">
    <source>
        <dbReference type="Proteomes" id="UP000504606"/>
    </source>
</evidence>
<gene>
    <name evidence="4" type="primary">LOC113206992</name>
</gene>
<feature type="signal peptide" evidence="2">
    <location>
        <begin position="1"/>
        <end position="18"/>
    </location>
</feature>